<accession>A0A5R9F7E5</accession>
<feature type="domain" description="HTH tetR-type" evidence="5">
    <location>
        <begin position="5"/>
        <end position="65"/>
    </location>
</feature>
<dbReference type="Gene3D" id="1.10.357.10">
    <property type="entry name" value="Tetracycline Repressor, domain 2"/>
    <property type="match status" value="1"/>
</dbReference>
<dbReference type="Gene3D" id="1.10.10.60">
    <property type="entry name" value="Homeodomain-like"/>
    <property type="match status" value="1"/>
</dbReference>
<dbReference type="GO" id="GO:0003677">
    <property type="term" value="F:DNA binding"/>
    <property type="evidence" value="ECO:0007669"/>
    <property type="project" value="UniProtKB-UniRule"/>
</dbReference>
<dbReference type="InterPro" id="IPR001647">
    <property type="entry name" value="HTH_TetR"/>
</dbReference>
<keyword evidence="3" id="KW-0804">Transcription</keyword>
<dbReference type="RefSeq" id="WP_138127742.1">
    <property type="nucleotide sequence ID" value="NZ_SWLG01000011.1"/>
</dbReference>
<dbReference type="OrthoDB" id="71867at2"/>
<evidence type="ECO:0000256" key="2">
    <source>
        <dbReference type="ARBA" id="ARBA00023125"/>
    </source>
</evidence>
<proteinExistence type="predicted"/>
<dbReference type="InterPro" id="IPR025996">
    <property type="entry name" value="MT1864/Rv1816-like_C"/>
</dbReference>
<keyword evidence="2 4" id="KW-0238">DNA-binding</keyword>
<dbReference type="SUPFAM" id="SSF48498">
    <property type="entry name" value="Tetracyclin repressor-like, C-terminal domain"/>
    <property type="match status" value="1"/>
</dbReference>
<keyword evidence="7" id="KW-1185">Reference proteome</keyword>
<protein>
    <submittedName>
        <fullName evidence="6">TetR/AcrR family transcriptional regulator</fullName>
    </submittedName>
</protein>
<dbReference type="InterPro" id="IPR036271">
    <property type="entry name" value="Tet_transcr_reg_TetR-rel_C_sf"/>
</dbReference>
<feature type="DNA-binding region" description="H-T-H motif" evidence="4">
    <location>
        <begin position="28"/>
        <end position="47"/>
    </location>
</feature>
<organism evidence="6 7">
    <name type="scientific">Exobacillus caeni</name>
    <dbReference type="NCBI Taxonomy" id="2574798"/>
    <lineage>
        <taxon>Bacteria</taxon>
        <taxon>Bacillati</taxon>
        <taxon>Bacillota</taxon>
        <taxon>Bacilli</taxon>
        <taxon>Bacillales</taxon>
        <taxon>Guptibacillaceae</taxon>
        <taxon>Exobacillus</taxon>
    </lineage>
</organism>
<name>A0A5R9F7E5_9BACL</name>
<dbReference type="Pfam" id="PF13305">
    <property type="entry name" value="TetR_C_33"/>
    <property type="match status" value="1"/>
</dbReference>
<comment type="caution">
    <text evidence="6">The sequence shown here is derived from an EMBL/GenBank/DDBJ whole genome shotgun (WGS) entry which is preliminary data.</text>
</comment>
<evidence type="ECO:0000256" key="4">
    <source>
        <dbReference type="PROSITE-ProRule" id="PRU00335"/>
    </source>
</evidence>
<evidence type="ECO:0000256" key="3">
    <source>
        <dbReference type="ARBA" id="ARBA00023163"/>
    </source>
</evidence>
<dbReference type="EMBL" id="SWLG01000011">
    <property type="protein sequence ID" value="TLS36424.1"/>
    <property type="molecule type" value="Genomic_DNA"/>
</dbReference>
<dbReference type="SUPFAM" id="SSF46689">
    <property type="entry name" value="Homeodomain-like"/>
    <property type="match status" value="1"/>
</dbReference>
<dbReference type="AlphaFoldDB" id="A0A5R9F7E5"/>
<keyword evidence="1" id="KW-0805">Transcription regulation</keyword>
<evidence type="ECO:0000313" key="7">
    <source>
        <dbReference type="Proteomes" id="UP000308230"/>
    </source>
</evidence>
<gene>
    <name evidence="6" type="ORF">FCL54_15980</name>
</gene>
<dbReference type="InterPro" id="IPR009057">
    <property type="entry name" value="Homeodomain-like_sf"/>
</dbReference>
<reference evidence="6 7" key="1">
    <citation type="submission" date="2019-04" db="EMBL/GenBank/DDBJ databases">
        <title>Bacillus caeni sp. nov., a bacterium isolated from mangrove sediment.</title>
        <authorList>
            <person name="Huang H."/>
            <person name="Mo K."/>
            <person name="Hu Y."/>
        </authorList>
    </citation>
    <scope>NUCLEOTIDE SEQUENCE [LARGE SCALE GENOMIC DNA]</scope>
    <source>
        <strain evidence="6 7">HB172195</strain>
    </source>
</reference>
<dbReference type="PROSITE" id="PS50977">
    <property type="entry name" value="HTH_TETR_2"/>
    <property type="match status" value="1"/>
</dbReference>
<evidence type="ECO:0000313" key="6">
    <source>
        <dbReference type="EMBL" id="TLS36424.1"/>
    </source>
</evidence>
<dbReference type="Pfam" id="PF00440">
    <property type="entry name" value="TetR_N"/>
    <property type="match status" value="1"/>
</dbReference>
<dbReference type="Proteomes" id="UP000308230">
    <property type="component" value="Unassembled WGS sequence"/>
</dbReference>
<sequence length="191" mass="21015">MARKGIDRQTVLEAAVKIIDTEGFENLSMAALAKTLGIKTPSLYNHVKGMSDLRKQLAVYGINRLKETMAEASIGLSGKNAIFSLGTAYVSFVREHPGLYEATLPSASVLDEEILHAGEGIVNLLLRVLQDFHLEHEDAIHAVRGLRSLVHGFASLELKNGFNMELDVDVSFKHLLETYVNGIERGSKKNK</sequence>
<evidence type="ECO:0000259" key="5">
    <source>
        <dbReference type="PROSITE" id="PS50977"/>
    </source>
</evidence>
<evidence type="ECO:0000256" key="1">
    <source>
        <dbReference type="ARBA" id="ARBA00023015"/>
    </source>
</evidence>